<keyword evidence="6" id="KW-0812">Transmembrane</keyword>
<evidence type="ECO:0000256" key="3">
    <source>
        <dbReference type="ARBA" id="ARBA00022525"/>
    </source>
</evidence>
<organism evidence="9 10">
    <name type="scientific">Leucobacter ruminantium</name>
    <dbReference type="NCBI Taxonomy" id="1289170"/>
    <lineage>
        <taxon>Bacteria</taxon>
        <taxon>Bacillati</taxon>
        <taxon>Actinomycetota</taxon>
        <taxon>Actinomycetes</taxon>
        <taxon>Micrococcales</taxon>
        <taxon>Microbacteriaceae</taxon>
        <taxon>Leucobacter</taxon>
    </lineage>
</organism>
<name>A0A939LWI5_9MICO</name>
<feature type="domain" description="DUF5979" evidence="8">
    <location>
        <begin position="572"/>
        <end position="670"/>
    </location>
</feature>
<gene>
    <name evidence="9" type="ORF">J4H91_10475</name>
</gene>
<sequence length="1044" mass="108137">MRPGRSAAVLFSVLALIAGAFALPQAAHAATAATIDSVEFANDTFPGGSRQEINVAWSAPDNPSTPLTVTVPLPDELSGHADRFPAIDADGNEAGECVVAANQVVCTIDDAYVESHPVDISGTFRFLANVNVYNTEDVERTYDFGGVQAPPVTVTPNPAVCTEDCDFKGAGAWKGGGYNNLEDEIVWTVQVPAPADGMEAGLDITVTDLLDTSAFELVSGPAVREAGSVRRSPQTHRENLVWHTMPADLVTVSGDNLSASFTTRPGLDDDQPNAGDRGLTGSVYQVQWRVKVLDEGKAKTYQNEAEYTVEGQETRTVKGSATRYSGSGTVVGKNFGKFAVTKLLTGDARFNPAPEFTLNWTAYDTTDPTDPGTPGTATIRAGEPFFSQEFFKDTRVVITEVQPAGPANVTWGTPKFLAVDASGDPIPGADPTDSVEITFSADNRNLAKVSYFTLTNEATLDKAPIRAKKVVENPDGADLSGVPTYMVNYSYPASSTWAAGSGSLILPADGTVVASDALPVGAEVTLSEIAPVAIPGATWDAPVISPTKLVVGQDREAVVQVTNRTTKDLGAFSIRKTLSGDGKDLVPPGTAFQVHWSHPAGPGYEAGEGTVEVIAGGDPVTVDGLPAGAQVTLSEAAPDPITGGEWLDPVFSKTTFPVIKNETVTIDLDNPIRLGSGDFKIRKALEGTGAELVDPATTFAVGYSYPAGTGFQSGEGTIQVSADGSWASSGALPFGAEVTLAELDPAPVPGGTWQGHAFDPETFTIGDGTTVEVTLTNTISRDVGAFGLVKAVTGDAVHLIPEGTEYVFEYSYPAGDTFEAGEGTITVTAGGDPVSVGDLPAGAVVTLVEVAPEKVGGGTWQPVVFDGPSTFVIGKDATIVLEATNEISLNSGGFSVLKQIAGDGAGLVEDGTEFEVDFSYPAGEGFEAGAGTITVAANGEATVVDGLPYGAVVTLTEAAAVEVPGGTWQQPEFSTDTFTIGDGTVVEVELTNTITRDKAPASPTHRGLSNTGGMPLLPLGLGGAVLLCIGGVMVLSRRRSGAVE</sequence>
<feature type="domain" description="DUF5979" evidence="8">
    <location>
        <begin position="338"/>
        <end position="437"/>
    </location>
</feature>
<evidence type="ECO:0000256" key="2">
    <source>
        <dbReference type="ARBA" id="ARBA00022512"/>
    </source>
</evidence>
<keyword evidence="6" id="KW-1133">Transmembrane helix</keyword>
<dbReference type="GO" id="GO:0007155">
    <property type="term" value="P:cell adhesion"/>
    <property type="evidence" value="ECO:0007669"/>
    <property type="project" value="InterPro"/>
</dbReference>
<comment type="subcellular location">
    <subcellularLocation>
        <location evidence="1">Secreted</location>
        <location evidence="1">Cell wall</location>
    </subcellularLocation>
</comment>
<keyword evidence="5" id="KW-0572">Peptidoglycan-anchor</keyword>
<dbReference type="RefSeq" id="WP_208046208.1">
    <property type="nucleotide sequence ID" value="NZ_JAGDYL010000018.1"/>
</dbReference>
<accession>A0A939LWI5</accession>
<comment type="caution">
    <text evidence="9">The sequence shown here is derived from an EMBL/GenBank/DDBJ whole genome shotgun (WGS) entry which is preliminary data.</text>
</comment>
<keyword evidence="3" id="KW-0964">Secreted</keyword>
<keyword evidence="4 7" id="KW-0732">Signal</keyword>
<feature type="domain" description="DUF5979" evidence="8">
    <location>
        <begin position="894"/>
        <end position="995"/>
    </location>
</feature>
<keyword evidence="10" id="KW-1185">Reference proteome</keyword>
<dbReference type="Proteomes" id="UP000664398">
    <property type="component" value="Unassembled WGS sequence"/>
</dbReference>
<evidence type="ECO:0000256" key="7">
    <source>
        <dbReference type="SAM" id="SignalP"/>
    </source>
</evidence>
<dbReference type="EMBL" id="JAGDYL010000018">
    <property type="protein sequence ID" value="MBO1805737.1"/>
    <property type="molecule type" value="Genomic_DNA"/>
</dbReference>
<evidence type="ECO:0000256" key="1">
    <source>
        <dbReference type="ARBA" id="ARBA00004191"/>
    </source>
</evidence>
<feature type="domain" description="DUF5979" evidence="8">
    <location>
        <begin position="469"/>
        <end position="564"/>
    </location>
</feature>
<evidence type="ECO:0000256" key="5">
    <source>
        <dbReference type="ARBA" id="ARBA00023088"/>
    </source>
</evidence>
<dbReference type="AlphaFoldDB" id="A0A939LWI5"/>
<dbReference type="Gene3D" id="2.60.40.1280">
    <property type="match status" value="1"/>
</dbReference>
<keyword evidence="6" id="KW-0472">Membrane</keyword>
<feature type="domain" description="DUF5979" evidence="8">
    <location>
        <begin position="786"/>
        <end position="886"/>
    </location>
</feature>
<evidence type="ECO:0000256" key="4">
    <source>
        <dbReference type="ARBA" id="ARBA00022729"/>
    </source>
</evidence>
<dbReference type="Pfam" id="PF19407">
    <property type="entry name" value="DUF5979"/>
    <property type="match status" value="6"/>
</dbReference>
<evidence type="ECO:0000313" key="9">
    <source>
        <dbReference type="EMBL" id="MBO1805737.1"/>
    </source>
</evidence>
<feature type="transmembrane region" description="Helical" evidence="6">
    <location>
        <begin position="1016"/>
        <end position="1035"/>
    </location>
</feature>
<feature type="chain" id="PRO_5037750641" description="DUF5979 domain-containing protein" evidence="7">
    <location>
        <begin position="30"/>
        <end position="1044"/>
    </location>
</feature>
<dbReference type="SUPFAM" id="SSF49401">
    <property type="entry name" value="Bacterial adhesins"/>
    <property type="match status" value="1"/>
</dbReference>
<feature type="signal peptide" evidence="7">
    <location>
        <begin position="1"/>
        <end position="29"/>
    </location>
</feature>
<dbReference type="InterPro" id="IPR011252">
    <property type="entry name" value="Fibrogen-bd_dom1"/>
</dbReference>
<evidence type="ECO:0000313" key="10">
    <source>
        <dbReference type="Proteomes" id="UP000664398"/>
    </source>
</evidence>
<keyword evidence="2" id="KW-0134">Cell wall</keyword>
<dbReference type="InterPro" id="IPR046022">
    <property type="entry name" value="DUF5979"/>
</dbReference>
<feature type="domain" description="DUF5979" evidence="8">
    <location>
        <begin position="679"/>
        <end position="779"/>
    </location>
</feature>
<dbReference type="InterPro" id="IPR008966">
    <property type="entry name" value="Adhesion_dom_sf"/>
</dbReference>
<evidence type="ECO:0000259" key="8">
    <source>
        <dbReference type="Pfam" id="PF19407"/>
    </source>
</evidence>
<evidence type="ECO:0000256" key="6">
    <source>
        <dbReference type="SAM" id="Phobius"/>
    </source>
</evidence>
<reference evidence="9" key="1">
    <citation type="submission" date="2021-03" db="EMBL/GenBank/DDBJ databases">
        <title>Leucobacter chromiisoli sp. nov., isolated from chromium-containing soil of chemical plant.</title>
        <authorList>
            <person name="Xu Z."/>
        </authorList>
    </citation>
    <scope>NUCLEOTIDE SEQUENCE</scope>
    <source>
        <strain evidence="9">A2</strain>
    </source>
</reference>
<proteinExistence type="predicted"/>
<protein>
    <recommendedName>
        <fullName evidence="8">DUF5979 domain-containing protein</fullName>
    </recommendedName>
</protein>